<feature type="compositionally biased region" description="Polar residues" evidence="2">
    <location>
        <begin position="949"/>
        <end position="968"/>
    </location>
</feature>
<feature type="compositionally biased region" description="Polar residues" evidence="2">
    <location>
        <begin position="272"/>
        <end position="282"/>
    </location>
</feature>
<accession>A0ABR3SIP9</accession>
<dbReference type="Proteomes" id="UP001521116">
    <property type="component" value="Unassembled WGS sequence"/>
</dbReference>
<feature type="region of interest" description="Disordered" evidence="2">
    <location>
        <begin position="108"/>
        <end position="139"/>
    </location>
</feature>
<feature type="compositionally biased region" description="Polar residues" evidence="2">
    <location>
        <begin position="377"/>
        <end position="389"/>
    </location>
</feature>
<evidence type="ECO:0000313" key="4">
    <source>
        <dbReference type="Proteomes" id="UP001521116"/>
    </source>
</evidence>
<feature type="region of interest" description="Disordered" evidence="2">
    <location>
        <begin position="764"/>
        <end position="972"/>
    </location>
</feature>
<evidence type="ECO:0000256" key="2">
    <source>
        <dbReference type="SAM" id="MobiDB-lite"/>
    </source>
</evidence>
<feature type="compositionally biased region" description="Polar residues" evidence="2">
    <location>
        <begin position="914"/>
        <end position="923"/>
    </location>
</feature>
<feature type="region of interest" description="Disordered" evidence="2">
    <location>
        <begin position="46"/>
        <end position="75"/>
    </location>
</feature>
<protein>
    <submittedName>
        <fullName evidence="3">Uncharacterized protein</fullName>
    </submittedName>
</protein>
<reference evidence="3 4" key="1">
    <citation type="submission" date="2024-02" db="EMBL/GenBank/DDBJ databases">
        <title>De novo assembly and annotation of 12 fungi associated with fruit tree decline syndrome in Ontario, Canada.</title>
        <authorList>
            <person name="Sulman M."/>
            <person name="Ellouze W."/>
            <person name="Ilyukhin E."/>
        </authorList>
    </citation>
    <scope>NUCLEOTIDE SEQUENCE [LARGE SCALE GENOMIC DNA]</scope>
    <source>
        <strain evidence="3 4">M1-105</strain>
    </source>
</reference>
<comment type="caution">
    <text evidence="3">The sequence shown here is derived from an EMBL/GenBank/DDBJ whole genome shotgun (WGS) entry which is preliminary data.</text>
</comment>
<name>A0ABR3SIP9_9PEZI</name>
<gene>
    <name evidence="3" type="ORF">SLS56_008947</name>
</gene>
<feature type="compositionally biased region" description="Low complexity" evidence="2">
    <location>
        <begin position="876"/>
        <end position="886"/>
    </location>
</feature>
<feature type="compositionally biased region" description="Low complexity" evidence="2">
    <location>
        <begin position="924"/>
        <end position="935"/>
    </location>
</feature>
<keyword evidence="4" id="KW-1185">Reference proteome</keyword>
<feature type="compositionally biased region" description="Basic and acidic residues" evidence="2">
    <location>
        <begin position="390"/>
        <end position="402"/>
    </location>
</feature>
<feature type="coiled-coil region" evidence="1">
    <location>
        <begin position="703"/>
        <end position="744"/>
    </location>
</feature>
<feature type="compositionally biased region" description="Polar residues" evidence="2">
    <location>
        <begin position="887"/>
        <end position="907"/>
    </location>
</feature>
<feature type="region of interest" description="Disordered" evidence="2">
    <location>
        <begin position="348"/>
        <end position="419"/>
    </location>
</feature>
<feature type="compositionally biased region" description="Low complexity" evidence="2">
    <location>
        <begin position="257"/>
        <end position="271"/>
    </location>
</feature>
<keyword evidence="1" id="KW-0175">Coiled coil</keyword>
<feature type="compositionally biased region" description="Pro residues" evidence="2">
    <location>
        <begin position="849"/>
        <end position="863"/>
    </location>
</feature>
<feature type="compositionally biased region" description="Basic residues" evidence="2">
    <location>
        <begin position="49"/>
        <end position="59"/>
    </location>
</feature>
<dbReference type="EMBL" id="JAJVDC020000142">
    <property type="protein sequence ID" value="KAL1622003.1"/>
    <property type="molecule type" value="Genomic_DNA"/>
</dbReference>
<evidence type="ECO:0000313" key="3">
    <source>
        <dbReference type="EMBL" id="KAL1622003.1"/>
    </source>
</evidence>
<feature type="coiled-coil region" evidence="1">
    <location>
        <begin position="505"/>
        <end position="619"/>
    </location>
</feature>
<feature type="region of interest" description="Disordered" evidence="2">
    <location>
        <begin position="204"/>
        <end position="282"/>
    </location>
</feature>
<sequence length="1083" mass="119324">MASKFFTWTKGDRRHAADAYQSYRVDGLMPVDQYPLDQHWEAKADLSLSRKRKKRHRPKPLQLQSAGSRSAVDASSFVPSSVLHEPAITSVASASNLLAVVNDMLRSPALNNPQPSPSPNPDTGRRRSHTAPPTPAIAELPGSILLENQGFPNEVKESESAQVEELRLKRKTLASPFQLPASIPNAPQHKKSLSLNTATSKWGAGAIAGSSGTRGSRAHRPSMDSKSSGHRSSRENRGDQSENSSMMRSPITEVTEDSSSLAFAESESSNAPSKQSVRAPQVSETEQLKATIAAQNKTISTLKSQFHHLRISHEAHAASIAEAHRKETDAMKAYLHYLEASYDSRHPNMHISIPSNDLRGPSPDIKAPGDTGKKPASSDSDASNSQPQDSNDKDDATRERNGSEASISSSEGQEKVKKLKQKLDLATQHLAAMKDQMEMLMSRKDAYKDRVADLEVRVRNNHELLIDLRESEYKLEMERRLMHERHRQLNGELEALRTRPEQSQISKLETDLAEEKQRAGLLTAQLEAAQMRTPVPDVVGELTRKIDDMQQRLKEKDEQVYELRHVNQALQLDLEELDTQQAKYAAEHDEELAQEARKRREVKNRARLAESENTELREVVEAQGHDLVTVQEEYERLRKLLHSEMRSQAKESISRNLIPGTPSSADGYLELVAVEARRRVQALIARENVESTQQPSTDPYERIDLLEKEIQHHVNELIRCKRDNRSYRKDIKRANTKIDKMRNSVYSAGNNSDSNLYRQASLQRPITPTESPIKQKPSMAGLGISTIMPSPSTSAPSSQPTSAVTGNISDSSFPPARPKTPGRSNTNKKLPPYPQLPEQVAEHLSNFNFPPPCDPPAYPPPKDPPSRPKTPKTPKTPRTPYKLTPTIARTPSLSSIKPTPSSPANRPSTHRFHTTTCFGSDTHPSSPAAPAAVAVPPAPPPAPHHRAGTQRSLSESILSSYAGTTTTPPAADKAVVDQARPVLVAHAPGPPEVVDNTVGLTALPPVVRPGSGSAARGQEERLGLVRKRSDSVLRRKESQDGFLRRVASGRSLGVEGVISRFNSRGRMGAGVVVPVMLESEDEK</sequence>
<feature type="compositionally biased region" description="Low complexity" evidence="2">
    <location>
        <begin position="785"/>
        <end position="805"/>
    </location>
</feature>
<organism evidence="3 4">
    <name type="scientific">Neofusicoccum ribis</name>
    <dbReference type="NCBI Taxonomy" id="45134"/>
    <lineage>
        <taxon>Eukaryota</taxon>
        <taxon>Fungi</taxon>
        <taxon>Dikarya</taxon>
        <taxon>Ascomycota</taxon>
        <taxon>Pezizomycotina</taxon>
        <taxon>Dothideomycetes</taxon>
        <taxon>Dothideomycetes incertae sedis</taxon>
        <taxon>Botryosphaeriales</taxon>
        <taxon>Botryosphaeriaceae</taxon>
        <taxon>Neofusicoccum</taxon>
    </lineage>
</organism>
<evidence type="ECO:0000256" key="1">
    <source>
        <dbReference type="SAM" id="Coils"/>
    </source>
</evidence>
<proteinExistence type="predicted"/>